<feature type="domain" description="Novel STAND NTPase 5" evidence="3">
    <location>
        <begin position="193"/>
        <end position="310"/>
    </location>
</feature>
<dbReference type="InterPro" id="IPR019734">
    <property type="entry name" value="TPR_rpt"/>
</dbReference>
<dbReference type="SMART" id="SM00028">
    <property type="entry name" value="TPR"/>
    <property type="match status" value="12"/>
</dbReference>
<comment type="caution">
    <text evidence="4">The sequence shown here is derived from an EMBL/GenBank/DDBJ whole genome shotgun (WGS) entry which is preliminary data.</text>
</comment>
<dbReference type="RefSeq" id="WP_185191368.1">
    <property type="nucleotide sequence ID" value="NZ_JACKXD010000001.1"/>
</dbReference>
<accession>A0A7J9SG91</accession>
<proteinExistence type="predicted"/>
<keyword evidence="1" id="KW-0802">TPR repeat</keyword>
<feature type="repeat" description="TPR" evidence="1">
    <location>
        <begin position="804"/>
        <end position="837"/>
    </location>
</feature>
<feature type="coiled-coil region" evidence="2">
    <location>
        <begin position="115"/>
        <end position="142"/>
    </location>
</feature>
<evidence type="ECO:0000259" key="3">
    <source>
        <dbReference type="Pfam" id="PF25199"/>
    </source>
</evidence>
<dbReference type="SUPFAM" id="SSF48452">
    <property type="entry name" value="TPR-like"/>
    <property type="match status" value="3"/>
</dbReference>
<dbReference type="EMBL" id="JACKXD010000001">
    <property type="protein sequence ID" value="MBB6644987.1"/>
    <property type="molecule type" value="Genomic_DNA"/>
</dbReference>
<gene>
    <name evidence="4" type="ORF">H5V44_01505</name>
</gene>
<sequence length="1140" mass="130233">MSELSTEFNKILRDELITQLRTIHPNVSEADIRKNWDVVADELGEVQFVFESETDTVHRIASAVTTGLTEGAGISGVDVEDVEPIVADVYRRVLTQFNHQVAGTELADVLSQEADLELSRSVKAMNERLQEYERRLDRVQQAELKNQGFVHLSDTYFTRYPPAQPEKCWRTGFELPEVNAGYAVSREAGSSDGDRFKLSEKLTESLKEGTDCALLGPSGSGKSTVCKEVACQWYEERRGDVFYRESDRSAKLNERGILEEQIVQAEGSTLVVVEDAIREEAKNIFYLIDRFRNDDSVAFLLDSRDSEWHRPDIEWPTHRLREIKESDLEIHTLPRIDRRECERIIEHFERTTDSTVPDSPDEIYEEVASSTGVGEMLQLSYHLSFYTLEPEVGDQSEKGVTSLANTVQNVIMEQESSDDDHLSLKFGILLNLLNAADVGVRTELLYVLAEDEEDHRRINELLKQYEGILVFSTDEEVITDQTGTLRTTHEFWSTLYLQELPEIIGERDASWEFFGCLKALFGIFDSAEERRQIRRRLRQRNIAFFEQIDDRPRATADNIVESIYRLGQRQPGLSRLYGETGLDGTDHLPDVCTPSIAPKSALWKGVMHFRSGNFKLASDESEEASRLLEDIDNIPEGEKKQIKGRCWNCIGASERERGEIDKARRHVEESIRMFEEVDDDSGVASARFHLGRIHWVESDFECALDQLERALDVFRDREDSRSISTTLNTIGLVHRDLSNFDEAERRLQDSRENAKEAGDERSEARALNHLGEVERYQSNYSDAQSYYKQGRKKARKVGDIHCEAWLVHNLGTIKKRQGELDEALERFEQARTIKEEMGNKRGIAISSNYAATVHSLKGEYDEALEKVDRGIEILTEIEDDRRLGELVRTKGVVAKNRGNLDLAEQKISESLSIFEDLDERKWRADSLIELGSVLVKRLELDTAEELFREAHEIKQEISDEAGTSRALGGLGLVSEYRGDYDEAVRRYTESGAIAQEVNDVESRAYVLSRLGSVARRRGQYEVSRACLEESKRLFSEMGNTRRKARVNRLLGDTALATGRYDRAEEQYLRALDTFEDIGDRYGRARCHFGRGKLALKREEPDSARDLFRKSMTHFESAGATTRGRRLLQGLDDDLEDVREL</sequence>
<dbReference type="InterPro" id="IPR027417">
    <property type="entry name" value="P-loop_NTPase"/>
</dbReference>
<feature type="repeat" description="TPR" evidence="1">
    <location>
        <begin position="684"/>
        <end position="717"/>
    </location>
</feature>
<evidence type="ECO:0000256" key="1">
    <source>
        <dbReference type="PROSITE-ProRule" id="PRU00339"/>
    </source>
</evidence>
<name>A0A7J9SG91_9EURY</name>
<dbReference type="PANTHER" id="PTHR10098">
    <property type="entry name" value="RAPSYN-RELATED"/>
    <property type="match status" value="1"/>
</dbReference>
<organism evidence="4 5">
    <name type="scientific">Halobellus ruber</name>
    <dbReference type="NCBI Taxonomy" id="2761102"/>
    <lineage>
        <taxon>Archaea</taxon>
        <taxon>Methanobacteriati</taxon>
        <taxon>Methanobacteriota</taxon>
        <taxon>Stenosarchaea group</taxon>
        <taxon>Halobacteria</taxon>
        <taxon>Halobacteriales</taxon>
        <taxon>Haloferacaceae</taxon>
        <taxon>Halobellus</taxon>
    </lineage>
</organism>
<keyword evidence="5" id="KW-1185">Reference proteome</keyword>
<keyword evidence="2" id="KW-0175">Coiled coil</keyword>
<evidence type="ECO:0000313" key="5">
    <source>
        <dbReference type="Proteomes" id="UP000546257"/>
    </source>
</evidence>
<dbReference type="Pfam" id="PF25199">
    <property type="entry name" value="nSTAND_NTPase5"/>
    <property type="match status" value="1"/>
</dbReference>
<dbReference type="PROSITE" id="PS50005">
    <property type="entry name" value="TPR"/>
    <property type="match status" value="2"/>
</dbReference>
<protein>
    <submittedName>
        <fullName evidence="4">Tetratricopeptide repeat protein</fullName>
    </submittedName>
</protein>
<feature type="coiled-coil region" evidence="2">
    <location>
        <begin position="740"/>
        <end position="767"/>
    </location>
</feature>
<dbReference type="Pfam" id="PF13424">
    <property type="entry name" value="TPR_12"/>
    <property type="match status" value="5"/>
</dbReference>
<dbReference type="Proteomes" id="UP000546257">
    <property type="component" value="Unassembled WGS sequence"/>
</dbReference>
<dbReference type="AlphaFoldDB" id="A0A7J9SG91"/>
<dbReference type="InterPro" id="IPR057574">
    <property type="entry name" value="nSTAND_NTPase5_dom"/>
</dbReference>
<evidence type="ECO:0000256" key="2">
    <source>
        <dbReference type="SAM" id="Coils"/>
    </source>
</evidence>
<dbReference type="SUPFAM" id="SSF52540">
    <property type="entry name" value="P-loop containing nucleoside triphosphate hydrolases"/>
    <property type="match status" value="1"/>
</dbReference>
<reference evidence="4 5" key="1">
    <citation type="submission" date="2020-08" db="EMBL/GenBank/DDBJ databases">
        <authorList>
            <person name="Seo M.-J."/>
        </authorList>
    </citation>
    <scope>NUCLEOTIDE SEQUENCE [LARGE SCALE GENOMIC DNA]</scope>
    <source>
        <strain evidence="4 5">MBLA0160</strain>
    </source>
</reference>
<dbReference type="Gene3D" id="1.25.40.10">
    <property type="entry name" value="Tetratricopeptide repeat domain"/>
    <property type="match status" value="2"/>
</dbReference>
<dbReference type="InterPro" id="IPR011990">
    <property type="entry name" value="TPR-like_helical_dom_sf"/>
</dbReference>
<evidence type="ECO:0000313" key="4">
    <source>
        <dbReference type="EMBL" id="MBB6644987.1"/>
    </source>
</evidence>